<dbReference type="Proteomes" id="UP001549257">
    <property type="component" value="Unassembled WGS sequence"/>
</dbReference>
<dbReference type="NCBIfam" id="TIGR01814">
    <property type="entry name" value="kynureninase"/>
    <property type="match status" value="1"/>
</dbReference>
<comment type="similarity">
    <text evidence="7">Belongs to the trans-sulfuration enzymes family.</text>
</comment>
<comment type="subunit">
    <text evidence="6">Homodimer.</text>
</comment>
<dbReference type="SUPFAM" id="SSF53383">
    <property type="entry name" value="PLP-dependent transferases"/>
    <property type="match status" value="1"/>
</dbReference>
<evidence type="ECO:0000256" key="1">
    <source>
        <dbReference type="ARBA" id="ARBA00001933"/>
    </source>
</evidence>
<evidence type="ECO:0000313" key="8">
    <source>
        <dbReference type="EMBL" id="MET4583655.1"/>
    </source>
</evidence>
<dbReference type="EMBL" id="JBEPSJ010000004">
    <property type="protein sequence ID" value="MET4583655.1"/>
    <property type="molecule type" value="Genomic_DNA"/>
</dbReference>
<comment type="catalytic activity">
    <reaction evidence="6">
        <text>L-kynurenine + H2O = anthranilate + L-alanine + H(+)</text>
        <dbReference type="Rhea" id="RHEA:16813"/>
        <dbReference type="ChEBI" id="CHEBI:15377"/>
        <dbReference type="ChEBI" id="CHEBI:15378"/>
        <dbReference type="ChEBI" id="CHEBI:16567"/>
        <dbReference type="ChEBI" id="CHEBI:57959"/>
        <dbReference type="ChEBI" id="CHEBI:57972"/>
        <dbReference type="EC" id="3.7.1.3"/>
    </reaction>
</comment>
<dbReference type="RefSeq" id="WP_354025821.1">
    <property type="nucleotide sequence ID" value="NZ_JBEPSJ010000004.1"/>
</dbReference>
<dbReference type="Gene3D" id="3.90.1150.10">
    <property type="entry name" value="Aspartate Aminotransferase, domain 1"/>
    <property type="match status" value="1"/>
</dbReference>
<comment type="similarity">
    <text evidence="6">Belongs to the kynureninase family.</text>
</comment>
<evidence type="ECO:0000256" key="2">
    <source>
        <dbReference type="ARBA" id="ARBA00022642"/>
    </source>
</evidence>
<dbReference type="InterPro" id="IPR015421">
    <property type="entry name" value="PyrdxlP-dep_Trfase_major"/>
</dbReference>
<keyword evidence="3 6" id="KW-0378">Hydrolase</keyword>
<dbReference type="InterPro" id="IPR015422">
    <property type="entry name" value="PyrdxlP-dep_Trfase_small"/>
</dbReference>
<dbReference type="GO" id="GO:0030429">
    <property type="term" value="F:kynureninase activity"/>
    <property type="evidence" value="ECO:0007669"/>
    <property type="project" value="UniProtKB-EC"/>
</dbReference>
<dbReference type="PANTHER" id="PTHR14084:SF0">
    <property type="entry name" value="KYNURENINASE"/>
    <property type="match status" value="1"/>
</dbReference>
<proteinExistence type="inferred from homology"/>
<evidence type="ECO:0000256" key="7">
    <source>
        <dbReference type="RuleBase" id="RU362118"/>
    </source>
</evidence>
<dbReference type="InterPro" id="IPR015424">
    <property type="entry name" value="PyrdxlP-dep_Trfase"/>
</dbReference>
<keyword evidence="9" id="KW-1185">Reference proteome</keyword>
<comment type="catalytic activity">
    <reaction evidence="6">
        <text>3-hydroxy-L-kynurenine + H2O = 3-hydroxyanthranilate + L-alanine + H(+)</text>
        <dbReference type="Rhea" id="RHEA:25143"/>
        <dbReference type="ChEBI" id="CHEBI:15377"/>
        <dbReference type="ChEBI" id="CHEBI:15378"/>
        <dbReference type="ChEBI" id="CHEBI:36559"/>
        <dbReference type="ChEBI" id="CHEBI:57972"/>
        <dbReference type="ChEBI" id="CHEBI:58125"/>
        <dbReference type="EC" id="3.7.1.3"/>
    </reaction>
</comment>
<keyword evidence="4 6" id="KW-0663">Pyridoxal phosphate</keyword>
<keyword evidence="2 6" id="KW-0662">Pyridine nucleotide biosynthesis</keyword>
<evidence type="ECO:0000313" key="9">
    <source>
        <dbReference type="Proteomes" id="UP001549257"/>
    </source>
</evidence>
<dbReference type="InterPro" id="IPR000277">
    <property type="entry name" value="Cys/Met-Metab_PyrdxlP-dep_enz"/>
</dbReference>
<evidence type="ECO:0000256" key="4">
    <source>
        <dbReference type="ARBA" id="ARBA00022898"/>
    </source>
</evidence>
<reference evidence="8 9" key="1">
    <citation type="submission" date="2024-06" db="EMBL/GenBank/DDBJ databases">
        <title>Sorghum-associated microbial communities from plants grown in Nebraska, USA.</title>
        <authorList>
            <person name="Schachtman D."/>
        </authorList>
    </citation>
    <scope>NUCLEOTIDE SEQUENCE [LARGE SCALE GENOMIC DNA]</scope>
    <source>
        <strain evidence="8 9">2857</strain>
    </source>
</reference>
<comment type="caution">
    <text evidence="8">The sequence shown here is derived from an EMBL/GenBank/DDBJ whole genome shotgun (WGS) entry which is preliminary data.</text>
</comment>
<sequence>MTTAIPSAAELDDRDPLRAYTDRFVAGSEVAAYLDGNSLGRPLTVTGERFASFLAHDWGNRLIRSWDEQWMDLPLRLGDRIGFSTLGAAAGQTVVADSTTVMLYKLMRAGIDANPGRTEIVLDDDNFPTDRYIAQGIAAERGLTIRWISPDTARGVTEAQVREATGPNTALVVLSHVSYRSGYLADMEGITRAVHEAGALVLWDLCHSAGVIPTRLDAWGVDIAVGCTYKYLNGGPGSPAFGYVAERLQARLTQPIWGWMGAGDVFAMGGEFAPAVGMRRYISGTPPVVGMLAMQDMLDLIDEAGIDAIRRKSFELTDYAFALVDEYLAPLGVVTATPREHQFRGSHVTISHPSFKAVTARLWKDDVIPDFRNPDGIRLGLSPLSTTFAEVRAAVEAIAGALPHSR</sequence>
<name>A0ABV2QRJ9_9MICO</name>
<comment type="pathway">
    <text evidence="6">Cofactor biosynthesis; NAD(+) biosynthesis; quinolinate from L-kynurenine: step 2/3.</text>
</comment>
<comment type="cofactor">
    <cofactor evidence="1 6 7">
        <name>pyridoxal 5'-phosphate</name>
        <dbReference type="ChEBI" id="CHEBI:597326"/>
    </cofactor>
</comment>
<organism evidence="8 9">
    <name type="scientific">Conyzicola nivalis</name>
    <dbReference type="NCBI Taxonomy" id="1477021"/>
    <lineage>
        <taxon>Bacteria</taxon>
        <taxon>Bacillati</taxon>
        <taxon>Actinomycetota</taxon>
        <taxon>Actinomycetes</taxon>
        <taxon>Micrococcales</taxon>
        <taxon>Microbacteriaceae</taxon>
        <taxon>Conyzicola</taxon>
    </lineage>
</organism>
<protein>
    <recommendedName>
        <fullName evidence="5 6">Kynureninase</fullName>
        <ecNumber evidence="5 6">3.7.1.3</ecNumber>
    </recommendedName>
</protein>
<evidence type="ECO:0000256" key="6">
    <source>
        <dbReference type="PIRNR" id="PIRNR038800"/>
    </source>
</evidence>
<dbReference type="PIRSF" id="PIRSF038800">
    <property type="entry name" value="KYNU"/>
    <property type="match status" value="1"/>
</dbReference>
<dbReference type="Pfam" id="PF01053">
    <property type="entry name" value="Cys_Met_Meta_PP"/>
    <property type="match status" value="1"/>
</dbReference>
<dbReference type="EC" id="3.7.1.3" evidence="5 6"/>
<accession>A0ABV2QRJ9</accession>
<comment type="pathway">
    <text evidence="6">Amino-acid degradation; L-kynurenine degradation; L-alanine and anthranilate from L-kynurenine: step 1/1.</text>
</comment>
<comment type="function">
    <text evidence="6">Catalyzes the cleavage of L-kynurenine (L-Kyn) and L-3-hydroxykynurenine (L-3OHKyn) into anthranilic acid (AA) and 3-hydroxyanthranilic acid (3-OHAA), respectively.</text>
</comment>
<dbReference type="Pfam" id="PF22580">
    <property type="entry name" value="KYNU_C"/>
    <property type="match status" value="1"/>
</dbReference>
<dbReference type="PANTHER" id="PTHR14084">
    <property type="entry name" value="KYNURENINASE"/>
    <property type="match status" value="1"/>
</dbReference>
<dbReference type="Gene3D" id="3.40.640.10">
    <property type="entry name" value="Type I PLP-dependent aspartate aminotransferase-like (Major domain)"/>
    <property type="match status" value="1"/>
</dbReference>
<dbReference type="InterPro" id="IPR010111">
    <property type="entry name" value="Kynureninase"/>
</dbReference>
<evidence type="ECO:0000256" key="3">
    <source>
        <dbReference type="ARBA" id="ARBA00022801"/>
    </source>
</evidence>
<evidence type="ECO:0000256" key="5">
    <source>
        <dbReference type="NCBIfam" id="TIGR01814"/>
    </source>
</evidence>
<gene>
    <name evidence="8" type="ORF">ABIE21_003181</name>
</gene>